<dbReference type="RefSeq" id="WP_127149198.1">
    <property type="nucleotide sequence ID" value="NZ_CP029042.1"/>
</dbReference>
<organism evidence="1 2">
    <name type="scientific">Streptomyces lydicus</name>
    <dbReference type="NCBI Taxonomy" id="47763"/>
    <lineage>
        <taxon>Bacteria</taxon>
        <taxon>Bacillati</taxon>
        <taxon>Actinomycetota</taxon>
        <taxon>Actinomycetes</taxon>
        <taxon>Kitasatosporales</taxon>
        <taxon>Streptomycetaceae</taxon>
        <taxon>Streptomyces</taxon>
    </lineage>
</organism>
<protein>
    <submittedName>
        <fullName evidence="1">Uncharacterized protein</fullName>
    </submittedName>
</protein>
<evidence type="ECO:0000313" key="2">
    <source>
        <dbReference type="Proteomes" id="UP000275579"/>
    </source>
</evidence>
<reference evidence="1 2" key="1">
    <citation type="submission" date="2018-04" db="EMBL/GenBank/DDBJ databases">
        <title>Complete genome sequences of Streptomyces lydicus strain WYEC and characterization of antagonistic properties of biological control agents.</title>
        <authorList>
            <person name="Mariita R.M."/>
            <person name="Sello J.K."/>
        </authorList>
    </citation>
    <scope>NUCLEOTIDE SEQUENCE [LARGE SCALE GENOMIC DNA]</scope>
    <source>
        <strain evidence="1 2">WYEC 108</strain>
    </source>
</reference>
<gene>
    <name evidence="1" type="ORF">DDE74_02485</name>
</gene>
<evidence type="ECO:0000313" key="1">
    <source>
        <dbReference type="EMBL" id="AZS69968.1"/>
    </source>
</evidence>
<accession>A0A3S9Y4L7</accession>
<sequence>MREVRGSLPASAQVLTIRRAESIACQDDRDELALHDATTGEQVALFDLEELAADPDSDEFDEFDDAYVLDSEHVLVTGKVYLQGRTPEVHHWLFAAVTLQPLGRLQYPGSVSKEVTPLGDGTWLTREGGQLRHWVLA</sequence>
<dbReference type="Proteomes" id="UP000275579">
    <property type="component" value="Chromosome"/>
</dbReference>
<dbReference type="EMBL" id="CP029042">
    <property type="protein sequence ID" value="AZS69968.1"/>
    <property type="molecule type" value="Genomic_DNA"/>
</dbReference>
<proteinExistence type="predicted"/>
<name>A0A3S9Y4L7_9ACTN</name>
<dbReference type="AlphaFoldDB" id="A0A3S9Y4L7"/>